<dbReference type="EMBL" id="JBHUOF010000005">
    <property type="protein sequence ID" value="MFD2798673.1"/>
    <property type="molecule type" value="Genomic_DNA"/>
</dbReference>
<dbReference type="InterPro" id="IPR036188">
    <property type="entry name" value="FAD/NAD-bd_sf"/>
</dbReference>
<accession>A0ABW5W416</accession>
<reference evidence="2" key="1">
    <citation type="journal article" date="2019" name="Int. J. Syst. Evol. Microbiol.">
        <title>The Global Catalogue of Microorganisms (GCM) 10K type strain sequencing project: providing services to taxonomists for standard genome sequencing and annotation.</title>
        <authorList>
            <consortium name="The Broad Institute Genomics Platform"/>
            <consortium name="The Broad Institute Genome Sequencing Center for Infectious Disease"/>
            <person name="Wu L."/>
            <person name="Ma J."/>
        </authorList>
    </citation>
    <scope>NUCLEOTIDE SEQUENCE [LARGE SCALE GENOMIC DNA]</scope>
    <source>
        <strain evidence="2">IBRC-M 10906</strain>
    </source>
</reference>
<evidence type="ECO:0000313" key="2">
    <source>
        <dbReference type="Proteomes" id="UP001597478"/>
    </source>
</evidence>
<comment type="caution">
    <text evidence="1">The sequence shown here is derived from an EMBL/GenBank/DDBJ whole genome shotgun (WGS) entry which is preliminary data.</text>
</comment>
<dbReference type="Gene3D" id="3.50.50.60">
    <property type="entry name" value="FAD/NAD(P)-binding domain"/>
    <property type="match status" value="1"/>
</dbReference>
<proteinExistence type="predicted"/>
<keyword evidence="2" id="KW-1185">Reference proteome</keyword>
<dbReference type="PANTHER" id="PTHR39757:SF5">
    <property type="entry name" value="OS02G0190600 PROTEIN"/>
    <property type="match status" value="1"/>
</dbReference>
<dbReference type="SUPFAM" id="SSF51905">
    <property type="entry name" value="FAD/NAD(P)-binding domain"/>
    <property type="match status" value="1"/>
</dbReference>
<gene>
    <name evidence="1" type="ORF">ACFS2C_04625</name>
</gene>
<dbReference type="PANTHER" id="PTHR39757">
    <property type="match status" value="1"/>
</dbReference>
<evidence type="ECO:0000313" key="1">
    <source>
        <dbReference type="EMBL" id="MFD2798673.1"/>
    </source>
</evidence>
<dbReference type="Proteomes" id="UP001597478">
    <property type="component" value="Unassembled WGS sequence"/>
</dbReference>
<dbReference type="PRINTS" id="PR00368">
    <property type="entry name" value="FADPNR"/>
</dbReference>
<dbReference type="RefSeq" id="WP_377388668.1">
    <property type="nucleotide sequence ID" value="NZ_JBHSAN010000014.1"/>
</dbReference>
<dbReference type="Pfam" id="PF05834">
    <property type="entry name" value="Lycopene_cycl"/>
    <property type="match status" value="1"/>
</dbReference>
<sequence>MAQVVVLGGGPAGRALAAACARERLGTVLVDPDPGRPWQPTYALWRDEVPDLPADAVAASPAVTLACGTTLDREYVVLDNAGLRRLLTDDRVDVVAGHATDVAHGPHGALVRLGDGRALDAEVVVDARGATPGGTEQTAYGVVLAAGTAAALVPAGGAVFMDWRRATPRDPSFLYAVPLGGDRVLVEETSLARRPGLALPVLAERLHSRLAAAGIDAAGAPVERVRIRLDVPLPAPGLTVAFGTRAALTHPATGFSVATSLRLAPRVAAALADGLRHSPRRAVLLARRAVWSPRALAVHAFRRYALRALTRIPGGEVPAFFELFFAQPADKQRAFTSGREDIAGTTGAMAALFASAPWRLRAGLVG</sequence>
<organism evidence="1 2">
    <name type="scientific">Prauserella oleivorans</name>
    <dbReference type="NCBI Taxonomy" id="1478153"/>
    <lineage>
        <taxon>Bacteria</taxon>
        <taxon>Bacillati</taxon>
        <taxon>Actinomycetota</taxon>
        <taxon>Actinomycetes</taxon>
        <taxon>Pseudonocardiales</taxon>
        <taxon>Pseudonocardiaceae</taxon>
        <taxon>Prauserella</taxon>
    </lineage>
</organism>
<name>A0ABW5W416_9PSEU</name>
<protein>
    <submittedName>
        <fullName evidence="1">Lycopene cyclase family protein</fullName>
    </submittedName>
</protein>